<organism evidence="2 3">
    <name type="scientific">Hyalella azteca</name>
    <name type="common">Amphipod</name>
    <dbReference type="NCBI Taxonomy" id="294128"/>
    <lineage>
        <taxon>Eukaryota</taxon>
        <taxon>Metazoa</taxon>
        <taxon>Ecdysozoa</taxon>
        <taxon>Arthropoda</taxon>
        <taxon>Crustacea</taxon>
        <taxon>Multicrustacea</taxon>
        <taxon>Malacostraca</taxon>
        <taxon>Eumalacostraca</taxon>
        <taxon>Peracarida</taxon>
        <taxon>Amphipoda</taxon>
        <taxon>Senticaudata</taxon>
        <taxon>Talitrida</taxon>
        <taxon>Talitroidea</taxon>
        <taxon>Hyalellidae</taxon>
        <taxon>Hyalella</taxon>
    </lineage>
</organism>
<feature type="region of interest" description="Disordered" evidence="1">
    <location>
        <begin position="80"/>
        <end position="115"/>
    </location>
</feature>
<dbReference type="RefSeq" id="XP_018008265.1">
    <property type="nucleotide sequence ID" value="XM_018152776.2"/>
</dbReference>
<dbReference type="AlphaFoldDB" id="A0A8B7N3U7"/>
<name>A0A8B7N3U7_HYAAZ</name>
<accession>A0A8B7N3U7</accession>
<evidence type="ECO:0000313" key="2">
    <source>
        <dbReference type="Proteomes" id="UP000694843"/>
    </source>
</evidence>
<evidence type="ECO:0000256" key="1">
    <source>
        <dbReference type="SAM" id="MobiDB-lite"/>
    </source>
</evidence>
<feature type="region of interest" description="Disordered" evidence="1">
    <location>
        <begin position="1"/>
        <end position="58"/>
    </location>
</feature>
<evidence type="ECO:0000313" key="3">
    <source>
        <dbReference type="RefSeq" id="XP_018008265.1"/>
    </source>
</evidence>
<gene>
    <name evidence="3" type="primary">LOC108665965</name>
</gene>
<feature type="non-terminal residue" evidence="3">
    <location>
        <position position="115"/>
    </location>
</feature>
<sequence length="115" mass="12126">MASMKPVSVTATPILSVPPPPSLTHALSPHITRSSPPITPHPLSSSLPSGGECSADLNRCTPRKQRRLFNLVDIRSGVAGSSVELGGVSHPQPPQLGKRQRAPLAHLDSKFVVSQ</sequence>
<reference evidence="3" key="1">
    <citation type="submission" date="2025-08" db="UniProtKB">
        <authorList>
            <consortium name="RefSeq"/>
        </authorList>
    </citation>
    <scope>IDENTIFICATION</scope>
    <source>
        <tissue evidence="3">Whole organism</tissue>
    </source>
</reference>
<protein>
    <submittedName>
        <fullName evidence="3">Uncharacterized protein LOC108665965</fullName>
    </submittedName>
</protein>
<dbReference type="KEGG" id="hazt:108665965"/>
<proteinExistence type="predicted"/>
<keyword evidence="2" id="KW-1185">Reference proteome</keyword>
<dbReference type="Proteomes" id="UP000694843">
    <property type="component" value="Unplaced"/>
</dbReference>
<dbReference type="GeneID" id="108665965"/>
<dbReference type="OrthoDB" id="10400953at2759"/>